<evidence type="ECO:0000256" key="1">
    <source>
        <dbReference type="ARBA" id="ARBA00000223"/>
    </source>
</evidence>
<keyword evidence="5 6" id="KW-0119">Carbohydrate metabolism</keyword>
<dbReference type="GO" id="GO:0005829">
    <property type="term" value="C:cytosol"/>
    <property type="evidence" value="ECO:0007669"/>
    <property type="project" value="TreeGrafter"/>
</dbReference>
<comment type="subunit">
    <text evidence="6">Homodecamer.</text>
</comment>
<evidence type="ECO:0000256" key="5">
    <source>
        <dbReference type="ARBA" id="ARBA00023277"/>
    </source>
</evidence>
<evidence type="ECO:0000256" key="3">
    <source>
        <dbReference type="ARBA" id="ARBA00022490"/>
    </source>
</evidence>
<sequence length="132" mass="14719">MKKHGILNSHISKVLSDMGHTDQLTIADCGLPITKNIEKIDLAIRIGEPDFISVLKAVINDMKVERIILAEEIKQHNPNLLEKIQSLFDSSIEIVFIDHEAFKSQTQITKAVIRTGEATPYANVILQSGVIF</sequence>
<dbReference type="HAMAP" id="MF_01661">
    <property type="entry name" value="D_rib_pyranase"/>
    <property type="match status" value="1"/>
</dbReference>
<gene>
    <name evidence="6" type="primary">rbsD</name>
    <name evidence="7" type="ORF">SAMN05421791_10242</name>
</gene>
<dbReference type="PANTHER" id="PTHR37831:SF1">
    <property type="entry name" value="D-RIBOSE PYRANASE"/>
    <property type="match status" value="1"/>
</dbReference>
<dbReference type="UniPathway" id="UPA00916">
    <property type="reaction ID" value="UER00888"/>
</dbReference>
<keyword evidence="4 6" id="KW-0413">Isomerase</keyword>
<evidence type="ECO:0000256" key="6">
    <source>
        <dbReference type="HAMAP-Rule" id="MF_01661"/>
    </source>
</evidence>
<organism evidence="7 8">
    <name type="scientific">Facklamia miroungae</name>
    <dbReference type="NCBI Taxonomy" id="120956"/>
    <lineage>
        <taxon>Bacteria</taxon>
        <taxon>Bacillati</taxon>
        <taxon>Bacillota</taxon>
        <taxon>Bacilli</taxon>
        <taxon>Lactobacillales</taxon>
        <taxon>Aerococcaceae</taxon>
        <taxon>Facklamia</taxon>
    </lineage>
</organism>
<dbReference type="GO" id="GO:0062193">
    <property type="term" value="F:D-ribose pyranase activity"/>
    <property type="evidence" value="ECO:0007669"/>
    <property type="project" value="UniProtKB-EC"/>
</dbReference>
<keyword evidence="3 6" id="KW-0963">Cytoplasm</keyword>
<dbReference type="InterPro" id="IPR023750">
    <property type="entry name" value="RbsD-like_sf"/>
</dbReference>
<dbReference type="EMBL" id="FNCK01000002">
    <property type="protein sequence ID" value="SDF95995.1"/>
    <property type="molecule type" value="Genomic_DNA"/>
</dbReference>
<evidence type="ECO:0000256" key="2">
    <source>
        <dbReference type="ARBA" id="ARBA00012862"/>
    </source>
</evidence>
<reference evidence="7 8" key="1">
    <citation type="submission" date="2016-10" db="EMBL/GenBank/DDBJ databases">
        <authorList>
            <person name="de Groot N.N."/>
        </authorList>
    </citation>
    <scope>NUCLEOTIDE SEQUENCE [LARGE SCALE GENOMIC DNA]</scope>
    <source>
        <strain evidence="7 8">ATCC BAA-466</strain>
    </source>
</reference>
<dbReference type="NCBIfam" id="NF008761">
    <property type="entry name" value="PRK11797.1"/>
    <property type="match status" value="1"/>
</dbReference>
<proteinExistence type="inferred from homology"/>
<dbReference type="Pfam" id="PF05025">
    <property type="entry name" value="RbsD_FucU"/>
    <property type="match status" value="1"/>
</dbReference>
<comment type="pathway">
    <text evidence="6">Carbohydrate metabolism; D-ribose degradation; D-ribose 5-phosphate from beta-D-ribopyranose: step 1/2.</text>
</comment>
<keyword evidence="8" id="KW-1185">Reference proteome</keyword>
<evidence type="ECO:0000313" key="8">
    <source>
        <dbReference type="Proteomes" id="UP000199708"/>
    </source>
</evidence>
<dbReference type="EC" id="5.4.99.62" evidence="2 6"/>
<dbReference type="RefSeq" id="WP_090289139.1">
    <property type="nucleotide sequence ID" value="NZ_FNCK01000002.1"/>
</dbReference>
<comment type="subcellular location">
    <subcellularLocation>
        <location evidence="6">Cytoplasm</location>
    </subcellularLocation>
</comment>
<evidence type="ECO:0000313" key="7">
    <source>
        <dbReference type="EMBL" id="SDF95995.1"/>
    </source>
</evidence>
<dbReference type="STRING" id="120956.SAMN05421791_10242"/>
<comment type="similarity">
    <text evidence="6">Belongs to the RbsD / FucU family. RbsD subfamily.</text>
</comment>
<dbReference type="SUPFAM" id="SSF102546">
    <property type="entry name" value="RbsD-like"/>
    <property type="match status" value="1"/>
</dbReference>
<dbReference type="InterPro" id="IPR023064">
    <property type="entry name" value="D-ribose_pyranase"/>
</dbReference>
<dbReference type="Proteomes" id="UP000199708">
    <property type="component" value="Unassembled WGS sequence"/>
</dbReference>
<feature type="binding site" evidence="6">
    <location>
        <position position="99"/>
    </location>
    <ligand>
        <name>substrate</name>
    </ligand>
</feature>
<dbReference type="GO" id="GO:0016872">
    <property type="term" value="F:intramolecular lyase activity"/>
    <property type="evidence" value="ECO:0007669"/>
    <property type="project" value="UniProtKB-UniRule"/>
</dbReference>
<dbReference type="GO" id="GO:0019303">
    <property type="term" value="P:D-ribose catabolic process"/>
    <property type="evidence" value="ECO:0007669"/>
    <property type="project" value="UniProtKB-UniRule"/>
</dbReference>
<comment type="catalytic activity">
    <reaction evidence="1 6">
        <text>beta-D-ribopyranose = beta-D-ribofuranose</text>
        <dbReference type="Rhea" id="RHEA:25432"/>
        <dbReference type="ChEBI" id="CHEBI:27476"/>
        <dbReference type="ChEBI" id="CHEBI:47002"/>
        <dbReference type="EC" id="5.4.99.62"/>
    </reaction>
</comment>
<dbReference type="Gene3D" id="3.40.1650.10">
    <property type="entry name" value="RbsD-like domain"/>
    <property type="match status" value="1"/>
</dbReference>
<feature type="active site" description="Proton donor" evidence="6">
    <location>
        <position position="20"/>
    </location>
</feature>
<name>A0A1G7QC28_9LACT</name>
<evidence type="ECO:0000256" key="4">
    <source>
        <dbReference type="ARBA" id="ARBA00023235"/>
    </source>
</evidence>
<feature type="binding site" evidence="6">
    <location>
        <begin position="121"/>
        <end position="123"/>
    </location>
    <ligand>
        <name>substrate</name>
    </ligand>
</feature>
<dbReference type="GO" id="GO:0048029">
    <property type="term" value="F:monosaccharide binding"/>
    <property type="evidence" value="ECO:0007669"/>
    <property type="project" value="InterPro"/>
</dbReference>
<dbReference type="InterPro" id="IPR007721">
    <property type="entry name" value="RbsD_FucU"/>
</dbReference>
<protein>
    <recommendedName>
        <fullName evidence="2 6">D-ribose pyranase</fullName>
        <ecNumber evidence="2 6">5.4.99.62</ecNumber>
    </recommendedName>
</protein>
<dbReference type="PANTHER" id="PTHR37831">
    <property type="entry name" value="D-RIBOSE PYRANASE"/>
    <property type="match status" value="1"/>
</dbReference>
<accession>A0A1G7QC28</accession>
<dbReference type="AlphaFoldDB" id="A0A1G7QC28"/>
<comment type="function">
    <text evidence="6">Catalyzes the interconversion of beta-pyran and beta-furan forms of D-ribose.</text>
</comment>
<dbReference type="OrthoDB" id="9805009at2"/>
<feature type="binding site" evidence="6">
    <location>
        <position position="28"/>
    </location>
    <ligand>
        <name>substrate</name>
    </ligand>
</feature>